<reference evidence="2" key="1">
    <citation type="submission" date="2023-07" db="EMBL/GenBank/DDBJ databases">
        <title>The genome sequence of Rhodocytophaga aerolata KACC 12507.</title>
        <authorList>
            <person name="Zhang X."/>
        </authorList>
    </citation>
    <scope>NUCLEOTIDE SEQUENCE</scope>
    <source>
        <strain evidence="2">KACC 12507</strain>
    </source>
</reference>
<dbReference type="InterPro" id="IPR013108">
    <property type="entry name" value="Amidohydro_3"/>
</dbReference>
<proteinExistence type="predicted"/>
<dbReference type="InterPro" id="IPR032466">
    <property type="entry name" value="Metal_Hydrolase"/>
</dbReference>
<dbReference type="Proteomes" id="UP001168528">
    <property type="component" value="Unassembled WGS sequence"/>
</dbReference>
<accession>A0ABT8R6W8</accession>
<dbReference type="SUPFAM" id="SSF51338">
    <property type="entry name" value="Composite domain of metallo-dependent hydrolases"/>
    <property type="match status" value="1"/>
</dbReference>
<sequence>MVADARQKGLQVTVDQYAYTASSTKLSSNLIPSWVLAGGLDKAKSRIMQPDTLQRIVADMKKAMGERAHTDFSYAVVANYKTDTSYNGQSIPQLAQRVRQDTSVDSQISLILDMYLAGDAQMVYHSMDEPDVERIMQEPFTMVASDAGPGNYGVGVPHPRGYGNNARVLSRYVREKKIIRLEDAIRKMTSLPAQTFGLKNIGLIKEGYAADLLILDENTVADQATFEQPHQYAKGFEYVIVNGKLVINKGQSTGAKPGRAIRK</sequence>
<dbReference type="Gene3D" id="3.20.20.140">
    <property type="entry name" value="Metal-dependent hydrolases"/>
    <property type="match status" value="1"/>
</dbReference>
<dbReference type="SUPFAM" id="SSF51556">
    <property type="entry name" value="Metallo-dependent hydrolases"/>
    <property type="match status" value="1"/>
</dbReference>
<keyword evidence="3" id="KW-1185">Reference proteome</keyword>
<evidence type="ECO:0000259" key="1">
    <source>
        <dbReference type="Pfam" id="PF07969"/>
    </source>
</evidence>
<dbReference type="Pfam" id="PF07969">
    <property type="entry name" value="Amidohydro_3"/>
    <property type="match status" value="1"/>
</dbReference>
<organism evidence="2 3">
    <name type="scientific">Rhodocytophaga aerolata</name>
    <dbReference type="NCBI Taxonomy" id="455078"/>
    <lineage>
        <taxon>Bacteria</taxon>
        <taxon>Pseudomonadati</taxon>
        <taxon>Bacteroidota</taxon>
        <taxon>Cytophagia</taxon>
        <taxon>Cytophagales</taxon>
        <taxon>Rhodocytophagaceae</taxon>
        <taxon>Rhodocytophaga</taxon>
    </lineage>
</organism>
<dbReference type="InterPro" id="IPR011059">
    <property type="entry name" value="Metal-dep_hydrolase_composite"/>
</dbReference>
<name>A0ABT8R6W8_9BACT</name>
<feature type="domain" description="Amidohydrolase 3" evidence="1">
    <location>
        <begin position="126"/>
        <end position="246"/>
    </location>
</feature>
<gene>
    <name evidence="2" type="ORF">Q0590_16340</name>
</gene>
<evidence type="ECO:0000313" key="3">
    <source>
        <dbReference type="Proteomes" id="UP001168528"/>
    </source>
</evidence>
<dbReference type="EMBL" id="JAUKPO010000008">
    <property type="protein sequence ID" value="MDO1447842.1"/>
    <property type="molecule type" value="Genomic_DNA"/>
</dbReference>
<comment type="caution">
    <text evidence="2">The sequence shown here is derived from an EMBL/GenBank/DDBJ whole genome shotgun (WGS) entry which is preliminary data.</text>
</comment>
<evidence type="ECO:0000313" key="2">
    <source>
        <dbReference type="EMBL" id="MDO1447842.1"/>
    </source>
</evidence>
<dbReference type="RefSeq" id="WP_302038645.1">
    <property type="nucleotide sequence ID" value="NZ_JAUKPO010000008.1"/>
</dbReference>
<protein>
    <submittedName>
        <fullName evidence="2">Amidohydrolase family protein</fullName>
    </submittedName>
</protein>